<dbReference type="InterPro" id="IPR002541">
    <property type="entry name" value="Cyt_c_assembly"/>
</dbReference>
<sequence length="262" mass="28330">MDTANLPPLAASLLPRGGSLHRFANPGRFLRLSGRVLPWLTAAALAVLAVGLPWALIFSPPDWQQGETVRLLYIHVPMAWLAMGGYVGLAIGSVLALVWRHPLADLACRELSPVGAAATALCLATGSLWGKPMWGTWWVWDARLTSVLVLFFLWLGHAALVRAFDDTERGARMGAILALIGAVNLPVVKFSVDWWNTLHQPASVTRINAPGLHVDILYPLLVCGLGFTLAFAALVLARTRAAVMERRIRALQLAAARRAEAG</sequence>
<dbReference type="AlphaFoldDB" id="A0A9X0UCG8"/>
<organism evidence="11 12">
    <name type="scientific">Siccirubricoccus deserti</name>
    <dbReference type="NCBI Taxonomy" id="2013562"/>
    <lineage>
        <taxon>Bacteria</taxon>
        <taxon>Pseudomonadati</taxon>
        <taxon>Pseudomonadota</taxon>
        <taxon>Alphaproteobacteria</taxon>
        <taxon>Acetobacterales</taxon>
        <taxon>Roseomonadaceae</taxon>
        <taxon>Siccirubricoccus</taxon>
    </lineage>
</organism>
<dbReference type="GO" id="GO:0005886">
    <property type="term" value="C:plasma membrane"/>
    <property type="evidence" value="ECO:0007669"/>
    <property type="project" value="UniProtKB-SubCell"/>
</dbReference>
<accession>A0A9X0UCG8</accession>
<dbReference type="InterPro" id="IPR003557">
    <property type="entry name" value="Cyt_c_biogenesis_CcmC"/>
</dbReference>
<evidence type="ECO:0000259" key="10">
    <source>
        <dbReference type="Pfam" id="PF01578"/>
    </source>
</evidence>
<feature type="transmembrane region" description="Helical" evidence="9">
    <location>
        <begin position="111"/>
        <end position="130"/>
    </location>
</feature>
<evidence type="ECO:0000256" key="8">
    <source>
        <dbReference type="ARBA" id="ARBA00023136"/>
    </source>
</evidence>
<evidence type="ECO:0000313" key="11">
    <source>
        <dbReference type="EMBL" id="MBC4014426.1"/>
    </source>
</evidence>
<gene>
    <name evidence="9" type="primary">ccmC</name>
    <name evidence="11" type="ORF">H7965_03735</name>
</gene>
<comment type="caution">
    <text evidence="11">The sequence shown here is derived from an EMBL/GenBank/DDBJ whole genome shotgun (WGS) entry which is preliminary data.</text>
</comment>
<dbReference type="GO" id="GO:0020037">
    <property type="term" value="F:heme binding"/>
    <property type="evidence" value="ECO:0007669"/>
    <property type="project" value="InterPro"/>
</dbReference>
<evidence type="ECO:0000256" key="7">
    <source>
        <dbReference type="ARBA" id="ARBA00022989"/>
    </source>
</evidence>
<keyword evidence="9" id="KW-1003">Cell membrane</keyword>
<feature type="domain" description="Cytochrome c assembly protein" evidence="10">
    <location>
        <begin position="28"/>
        <end position="199"/>
    </location>
</feature>
<evidence type="ECO:0000313" key="12">
    <source>
        <dbReference type="Proteomes" id="UP000600101"/>
    </source>
</evidence>
<dbReference type="InterPro" id="IPR045062">
    <property type="entry name" value="Cyt_c_biogenesis_CcsA/CcmC"/>
</dbReference>
<dbReference type="PANTHER" id="PTHR30071:SF1">
    <property type="entry name" value="CYTOCHROME B_B6 PROTEIN-RELATED"/>
    <property type="match status" value="1"/>
</dbReference>
<evidence type="ECO:0000256" key="2">
    <source>
        <dbReference type="ARBA" id="ARBA00004141"/>
    </source>
</evidence>
<feature type="transmembrane region" description="Helical" evidence="9">
    <location>
        <begin position="36"/>
        <end position="58"/>
    </location>
</feature>
<dbReference type="Pfam" id="PF01578">
    <property type="entry name" value="Cytochrom_C_asm"/>
    <property type="match status" value="1"/>
</dbReference>
<evidence type="ECO:0000256" key="9">
    <source>
        <dbReference type="RuleBase" id="RU364092"/>
    </source>
</evidence>
<keyword evidence="5 9" id="KW-0812">Transmembrane</keyword>
<keyword evidence="8 9" id="KW-0472">Membrane</keyword>
<evidence type="ECO:0000256" key="3">
    <source>
        <dbReference type="ARBA" id="ARBA00005840"/>
    </source>
</evidence>
<evidence type="ECO:0000256" key="5">
    <source>
        <dbReference type="ARBA" id="ARBA00022692"/>
    </source>
</evidence>
<dbReference type="PANTHER" id="PTHR30071">
    <property type="entry name" value="HEME EXPORTER PROTEIN C"/>
    <property type="match status" value="1"/>
</dbReference>
<protein>
    <recommendedName>
        <fullName evidence="4 9">Heme exporter protein C</fullName>
    </recommendedName>
    <alternativeName>
        <fullName evidence="9">Cytochrome c-type biogenesis protein</fullName>
    </alternativeName>
</protein>
<proteinExistence type="inferred from homology"/>
<keyword evidence="12" id="KW-1185">Reference proteome</keyword>
<feature type="transmembrane region" description="Helical" evidence="9">
    <location>
        <begin position="216"/>
        <end position="237"/>
    </location>
</feature>
<keyword evidence="6 9" id="KW-0201">Cytochrome c-type biogenesis</keyword>
<name>A0A9X0UCG8_9PROT</name>
<feature type="transmembrane region" description="Helical" evidence="9">
    <location>
        <begin position="78"/>
        <end position="99"/>
    </location>
</feature>
<comment type="similarity">
    <text evidence="3 9">Belongs to the CcmC/CycZ/HelC family.</text>
</comment>
<dbReference type="NCBIfam" id="TIGR01191">
    <property type="entry name" value="ccmC"/>
    <property type="match status" value="1"/>
</dbReference>
<evidence type="ECO:0000256" key="1">
    <source>
        <dbReference type="ARBA" id="ARBA00002442"/>
    </source>
</evidence>
<comment type="subcellular location">
    <subcellularLocation>
        <location evidence="9">Cell inner membrane</location>
    </subcellularLocation>
    <subcellularLocation>
        <location evidence="2">Membrane</location>
        <topology evidence="2">Multi-pass membrane protein</topology>
    </subcellularLocation>
</comment>
<dbReference type="RefSeq" id="WP_186769198.1">
    <property type="nucleotide sequence ID" value="NZ_JACOMF010000003.1"/>
</dbReference>
<keyword evidence="9" id="KW-0997">Cell inner membrane</keyword>
<feature type="transmembrane region" description="Helical" evidence="9">
    <location>
        <begin position="142"/>
        <end position="164"/>
    </location>
</feature>
<keyword evidence="9" id="KW-0813">Transport</keyword>
<comment type="function">
    <text evidence="1 9">Required for the export of heme to the periplasm for the biogenesis of c-type cytochromes.</text>
</comment>
<dbReference type="EMBL" id="JACOMF010000003">
    <property type="protein sequence ID" value="MBC4014426.1"/>
    <property type="molecule type" value="Genomic_DNA"/>
</dbReference>
<evidence type="ECO:0000256" key="6">
    <source>
        <dbReference type="ARBA" id="ARBA00022748"/>
    </source>
</evidence>
<reference evidence="11" key="1">
    <citation type="submission" date="2020-08" db="EMBL/GenBank/DDBJ databases">
        <authorList>
            <person name="Hu Y."/>
            <person name="Nguyen S.V."/>
            <person name="Li F."/>
            <person name="Fanning S."/>
        </authorList>
    </citation>
    <scope>NUCLEOTIDE SEQUENCE</scope>
    <source>
        <strain evidence="11">SYSU D8009</strain>
    </source>
</reference>
<evidence type="ECO:0000256" key="4">
    <source>
        <dbReference type="ARBA" id="ARBA00016463"/>
    </source>
</evidence>
<dbReference type="GO" id="GO:0017004">
    <property type="term" value="P:cytochrome complex assembly"/>
    <property type="evidence" value="ECO:0007669"/>
    <property type="project" value="UniProtKB-KW"/>
</dbReference>
<keyword evidence="7 9" id="KW-1133">Transmembrane helix</keyword>
<feature type="transmembrane region" description="Helical" evidence="9">
    <location>
        <begin position="176"/>
        <end position="196"/>
    </location>
</feature>
<dbReference type="GO" id="GO:0015232">
    <property type="term" value="F:heme transmembrane transporter activity"/>
    <property type="evidence" value="ECO:0007669"/>
    <property type="project" value="InterPro"/>
</dbReference>
<dbReference type="Proteomes" id="UP000600101">
    <property type="component" value="Unassembled WGS sequence"/>
</dbReference>
<dbReference type="PRINTS" id="PR01386">
    <property type="entry name" value="CCMCBIOGNSIS"/>
</dbReference>